<feature type="domain" description="Sushi" evidence="7">
    <location>
        <begin position="202"/>
        <end position="260"/>
    </location>
</feature>
<dbReference type="Gene3D" id="2.10.70.10">
    <property type="entry name" value="Complement Module, domain 1"/>
    <property type="match status" value="3"/>
</dbReference>
<dbReference type="InterPro" id="IPR035976">
    <property type="entry name" value="Sushi/SCR/CCP_sf"/>
</dbReference>
<dbReference type="SUPFAM" id="SSF57535">
    <property type="entry name" value="Complement control module/SCR domain"/>
    <property type="match status" value="3"/>
</dbReference>
<keyword evidence="4" id="KW-0768">Sushi</keyword>
<keyword evidence="8" id="KW-1185">Reference proteome</keyword>
<dbReference type="AlphaFoldDB" id="A0A9J7LLV6"/>
<dbReference type="Pfam" id="PF00084">
    <property type="entry name" value="Sushi"/>
    <property type="match status" value="3"/>
</dbReference>
<dbReference type="PROSITE" id="PS50923">
    <property type="entry name" value="SUSHI"/>
    <property type="match status" value="3"/>
</dbReference>
<feature type="compositionally biased region" description="Polar residues" evidence="5">
    <location>
        <begin position="345"/>
        <end position="376"/>
    </location>
</feature>
<keyword evidence="6" id="KW-0472">Membrane</keyword>
<dbReference type="PANTHER" id="PTHR45656">
    <property type="entry name" value="PROTEIN CBR-CLEC-78"/>
    <property type="match status" value="1"/>
</dbReference>
<evidence type="ECO:0000256" key="2">
    <source>
        <dbReference type="ARBA" id="ARBA00022737"/>
    </source>
</evidence>
<dbReference type="PANTHER" id="PTHR45656:SF4">
    <property type="entry name" value="PROTEIN CBR-CLEC-78"/>
    <property type="match status" value="1"/>
</dbReference>
<keyword evidence="6" id="KW-0812">Transmembrane</keyword>
<evidence type="ECO:0000256" key="1">
    <source>
        <dbReference type="ARBA" id="ARBA00022729"/>
    </source>
</evidence>
<dbReference type="SMART" id="SM00032">
    <property type="entry name" value="CCP"/>
    <property type="match status" value="3"/>
</dbReference>
<evidence type="ECO:0000313" key="9">
    <source>
        <dbReference type="RefSeq" id="XP_035685303.1"/>
    </source>
</evidence>
<dbReference type="GeneID" id="118421905"/>
<feature type="domain" description="Sushi" evidence="7">
    <location>
        <begin position="62"/>
        <end position="135"/>
    </location>
</feature>
<keyword evidence="6" id="KW-1133">Transmembrane helix</keyword>
<organism evidence="8 9">
    <name type="scientific">Branchiostoma floridae</name>
    <name type="common">Florida lancelet</name>
    <name type="synonym">Amphioxus</name>
    <dbReference type="NCBI Taxonomy" id="7739"/>
    <lineage>
        <taxon>Eukaryota</taxon>
        <taxon>Metazoa</taxon>
        <taxon>Chordata</taxon>
        <taxon>Cephalochordata</taxon>
        <taxon>Leptocardii</taxon>
        <taxon>Amphioxiformes</taxon>
        <taxon>Branchiostomatidae</taxon>
        <taxon>Branchiostoma</taxon>
    </lineage>
</organism>
<gene>
    <name evidence="9" type="primary">LOC118421905</name>
</gene>
<keyword evidence="1" id="KW-0732">Signal</keyword>
<evidence type="ECO:0000256" key="3">
    <source>
        <dbReference type="ARBA" id="ARBA00023157"/>
    </source>
</evidence>
<feature type="compositionally biased region" description="Pro residues" evidence="5">
    <location>
        <begin position="266"/>
        <end position="275"/>
    </location>
</feature>
<protein>
    <submittedName>
        <fullName evidence="9">CUB and sushi domain-containing protein 1-like</fullName>
    </submittedName>
</protein>
<feature type="compositionally biased region" description="Low complexity" evidence="5">
    <location>
        <begin position="276"/>
        <end position="344"/>
    </location>
</feature>
<accession>A0A9J7LLV6</accession>
<comment type="caution">
    <text evidence="4">Lacks conserved residue(s) required for the propagation of feature annotation.</text>
</comment>
<dbReference type="Proteomes" id="UP000001554">
    <property type="component" value="Chromosome 8"/>
</dbReference>
<dbReference type="OrthoDB" id="6103690at2759"/>
<dbReference type="CDD" id="cd00033">
    <property type="entry name" value="CCP"/>
    <property type="match status" value="3"/>
</dbReference>
<dbReference type="InterPro" id="IPR000436">
    <property type="entry name" value="Sushi_SCR_CCP_dom"/>
</dbReference>
<feature type="transmembrane region" description="Helical" evidence="6">
    <location>
        <begin position="391"/>
        <end position="413"/>
    </location>
</feature>
<dbReference type="KEGG" id="bfo:118421905"/>
<keyword evidence="2" id="KW-0677">Repeat</keyword>
<dbReference type="RefSeq" id="XP_035685303.1">
    <property type="nucleotide sequence ID" value="XM_035829410.1"/>
</dbReference>
<reference evidence="8" key="1">
    <citation type="journal article" date="2020" name="Nat. Ecol. Evol.">
        <title>Deeply conserved synteny resolves early events in vertebrate evolution.</title>
        <authorList>
            <person name="Simakov O."/>
            <person name="Marletaz F."/>
            <person name="Yue J.X."/>
            <person name="O'Connell B."/>
            <person name="Jenkins J."/>
            <person name="Brandt A."/>
            <person name="Calef R."/>
            <person name="Tung C.H."/>
            <person name="Huang T.K."/>
            <person name="Schmutz J."/>
            <person name="Satoh N."/>
            <person name="Yu J.K."/>
            <person name="Putnam N.H."/>
            <person name="Green R.E."/>
            <person name="Rokhsar D.S."/>
        </authorList>
    </citation>
    <scope>NUCLEOTIDE SEQUENCE [LARGE SCALE GENOMIC DNA]</scope>
    <source>
        <strain evidence="8">S238N-H82</strain>
    </source>
</reference>
<sequence length="485" mass="51777">MPDPSTAAAGCRNFYCQLDQDHPYPPNRTLETDRQHGYGRVDVQYHGKFIRGSSVEILFSSDYCGDPSTISHGERIDSTTSPPEDAGKVFLPGDSVTYSCEPGYEMVGPATLTCAPGTGTVYKYRWDNYRPYCRRTSWPPCTDPGFPKHGSQQHPDGYDVGSTVTFTCNTGYYPSGSQARTCGPRPDGSSEWSGVQPTCVLAPCEKPSVPAHAKVTVMSLPDLGYVAVFECDPGYVMTSGSPVRTCRNGAWDGETPVCEVKGTTPLPTPTEPSTPEPTTTSEPSDTTASLTTTGQTTLGETTTGQTTLGHSSTVPLTSPGTTGASTSSPETTNRHTATTNPTTNQKESTTISKTTRPESTILTNTAPTVTPASNGTKGPPGKQGRAVNTGAAIGGSVSAVVLVAAVIGGVCYYRKKCRTQEPEIEREWLHINNPTTPYQPTAQPETGHLEEPFSLDGAIRMEDITTLVISDAPWGHNPALQDDYW</sequence>
<evidence type="ECO:0000256" key="6">
    <source>
        <dbReference type="SAM" id="Phobius"/>
    </source>
</evidence>
<dbReference type="InterPro" id="IPR051277">
    <property type="entry name" value="SEZ6_CSMD_C4BPB_Regulators"/>
</dbReference>
<evidence type="ECO:0000256" key="4">
    <source>
        <dbReference type="PROSITE-ProRule" id="PRU00302"/>
    </source>
</evidence>
<evidence type="ECO:0000256" key="5">
    <source>
        <dbReference type="SAM" id="MobiDB-lite"/>
    </source>
</evidence>
<name>A0A9J7LLV6_BRAFL</name>
<feature type="region of interest" description="Disordered" evidence="5">
    <location>
        <begin position="251"/>
        <end position="384"/>
    </location>
</feature>
<reference evidence="9" key="2">
    <citation type="submission" date="2025-08" db="UniProtKB">
        <authorList>
            <consortium name="RefSeq"/>
        </authorList>
    </citation>
    <scope>IDENTIFICATION</scope>
    <source>
        <strain evidence="9">S238N-H82</strain>
        <tissue evidence="9">Testes</tissue>
    </source>
</reference>
<evidence type="ECO:0000259" key="7">
    <source>
        <dbReference type="PROSITE" id="PS50923"/>
    </source>
</evidence>
<feature type="disulfide bond" evidence="4">
    <location>
        <begin position="231"/>
        <end position="258"/>
    </location>
</feature>
<keyword evidence="3 4" id="KW-1015">Disulfide bond</keyword>
<evidence type="ECO:0000313" key="8">
    <source>
        <dbReference type="Proteomes" id="UP000001554"/>
    </source>
</evidence>
<feature type="domain" description="Sushi" evidence="7">
    <location>
        <begin position="139"/>
        <end position="201"/>
    </location>
</feature>
<proteinExistence type="predicted"/>